<dbReference type="GO" id="GO:0016740">
    <property type="term" value="F:transferase activity"/>
    <property type="evidence" value="ECO:0007669"/>
    <property type="project" value="UniProtKB-KW"/>
</dbReference>
<gene>
    <name evidence="2" type="ORF">HNR61_001872</name>
</gene>
<dbReference type="RefSeq" id="WP_182842708.1">
    <property type="nucleotide sequence ID" value="NZ_BAAALP010000035.1"/>
</dbReference>
<protein>
    <submittedName>
        <fullName evidence="2">CelD/BcsL family acetyltransferase involved in cellulose biosynthesis</fullName>
    </submittedName>
</protein>
<dbReference type="AlphaFoldDB" id="A0A7W3LLE4"/>
<dbReference type="Proteomes" id="UP000572680">
    <property type="component" value="Unassembled WGS sequence"/>
</dbReference>
<sequence>MSTGLRHTPPVTWTTQVRSDDEALPQIEERWRDLYGRSATATPFQSFGWVTAWWRHYGRPGHLRLVLVWRDDELVAAAPLAASSNWRRPVWRPLSAGQSDFTDVLVDDRYADEAVDHLVRALLDRPGWHALDFPEVPPGAAVDLLARRWPRDVRRMPSSVCLHLPAGDTDAFLARFRGRPAGKLRTRLRRIDSHRLDVTRVPPDAAAEAVGDLLELHLGQWRGRGVNPEHTRARFRDMLAEASTAMIRDGQAAIVRYRRGEELVASDLLLIGRDFVGAYLYGSDPALRSGMDVSLMLLRYDLQLAHDLGVPRLSLLRGQEEYKWKWQPTPTRNHRVILCRSAVGGLYAAGAHGHARLRAFKQRRVVAANGGGAADA</sequence>
<organism evidence="2 3">
    <name type="scientific">Actinomadura namibiensis</name>
    <dbReference type="NCBI Taxonomy" id="182080"/>
    <lineage>
        <taxon>Bacteria</taxon>
        <taxon>Bacillati</taxon>
        <taxon>Actinomycetota</taxon>
        <taxon>Actinomycetes</taxon>
        <taxon>Streptosporangiales</taxon>
        <taxon>Thermomonosporaceae</taxon>
        <taxon>Actinomadura</taxon>
    </lineage>
</organism>
<dbReference type="Pfam" id="PF13480">
    <property type="entry name" value="Acetyltransf_6"/>
    <property type="match status" value="1"/>
</dbReference>
<dbReference type="InterPro" id="IPR016181">
    <property type="entry name" value="Acyl_CoA_acyltransferase"/>
</dbReference>
<evidence type="ECO:0000313" key="2">
    <source>
        <dbReference type="EMBL" id="MBA8950259.1"/>
    </source>
</evidence>
<evidence type="ECO:0000313" key="3">
    <source>
        <dbReference type="Proteomes" id="UP000572680"/>
    </source>
</evidence>
<accession>A0A7W3LLE4</accession>
<dbReference type="SUPFAM" id="SSF55729">
    <property type="entry name" value="Acyl-CoA N-acyltransferases (Nat)"/>
    <property type="match status" value="1"/>
</dbReference>
<reference evidence="2 3" key="1">
    <citation type="submission" date="2020-08" db="EMBL/GenBank/DDBJ databases">
        <title>Genomic Encyclopedia of Type Strains, Phase IV (KMG-IV): sequencing the most valuable type-strain genomes for metagenomic binning, comparative biology and taxonomic classification.</title>
        <authorList>
            <person name="Goeker M."/>
        </authorList>
    </citation>
    <scope>NUCLEOTIDE SEQUENCE [LARGE SCALE GENOMIC DNA]</scope>
    <source>
        <strain evidence="2 3">DSM 44197</strain>
    </source>
</reference>
<dbReference type="InterPro" id="IPR038740">
    <property type="entry name" value="BioF2-like_GNAT_dom"/>
</dbReference>
<feature type="domain" description="BioF2-like acetyltransferase" evidence="1">
    <location>
        <begin position="183"/>
        <end position="323"/>
    </location>
</feature>
<keyword evidence="3" id="KW-1185">Reference proteome</keyword>
<evidence type="ECO:0000259" key="1">
    <source>
        <dbReference type="Pfam" id="PF13480"/>
    </source>
</evidence>
<keyword evidence="2" id="KW-0808">Transferase</keyword>
<dbReference type="EMBL" id="JACJIA010000002">
    <property type="protein sequence ID" value="MBA8950259.1"/>
    <property type="molecule type" value="Genomic_DNA"/>
</dbReference>
<name>A0A7W3LLE4_ACTNM</name>
<comment type="caution">
    <text evidence="2">The sequence shown here is derived from an EMBL/GenBank/DDBJ whole genome shotgun (WGS) entry which is preliminary data.</text>
</comment>
<proteinExistence type="predicted"/>